<name>A0A8X8WGY4_SALSN</name>
<dbReference type="SUPFAM" id="SSF56219">
    <property type="entry name" value="DNase I-like"/>
    <property type="match status" value="1"/>
</dbReference>
<comment type="caution">
    <text evidence="4">The sequence shown here is derived from an EMBL/GenBank/DDBJ whole genome shotgun (WGS) entry which is preliminary data.</text>
</comment>
<dbReference type="GO" id="GO:0004445">
    <property type="term" value="F:inositol-polyphosphate 5-phosphatase activity"/>
    <property type="evidence" value="ECO:0007669"/>
    <property type="project" value="InterPro"/>
</dbReference>
<dbReference type="InterPro" id="IPR000300">
    <property type="entry name" value="IPPc"/>
</dbReference>
<comment type="similarity">
    <text evidence="1">Belongs to the inositol polyphosphate 5-phosphatase family.</text>
</comment>
<gene>
    <name evidence="4" type="ORF">SASPL_145114</name>
</gene>
<dbReference type="Pfam" id="PF22669">
    <property type="entry name" value="Exo_endo_phos2"/>
    <property type="match status" value="1"/>
</dbReference>
<dbReference type="InterPro" id="IPR036691">
    <property type="entry name" value="Endo/exonu/phosph_ase_sf"/>
</dbReference>
<dbReference type="GO" id="GO:0004439">
    <property type="term" value="F:phosphatidylinositol-4,5-bisphosphate 5-phosphatase activity"/>
    <property type="evidence" value="ECO:0007669"/>
    <property type="project" value="TreeGrafter"/>
</dbReference>
<dbReference type="EMBL" id="PNBA02000017">
    <property type="protein sequence ID" value="KAG6394525.1"/>
    <property type="molecule type" value="Genomic_DNA"/>
</dbReference>
<accession>A0A8X8WGY4</accession>
<dbReference type="Proteomes" id="UP000298416">
    <property type="component" value="Unassembled WGS sequence"/>
</dbReference>
<dbReference type="SMART" id="SM00128">
    <property type="entry name" value="IPPc"/>
    <property type="match status" value="1"/>
</dbReference>
<keyword evidence="5" id="KW-1185">Reference proteome</keyword>
<organism evidence="4">
    <name type="scientific">Salvia splendens</name>
    <name type="common">Scarlet sage</name>
    <dbReference type="NCBI Taxonomy" id="180675"/>
    <lineage>
        <taxon>Eukaryota</taxon>
        <taxon>Viridiplantae</taxon>
        <taxon>Streptophyta</taxon>
        <taxon>Embryophyta</taxon>
        <taxon>Tracheophyta</taxon>
        <taxon>Spermatophyta</taxon>
        <taxon>Magnoliopsida</taxon>
        <taxon>eudicotyledons</taxon>
        <taxon>Gunneridae</taxon>
        <taxon>Pentapetalae</taxon>
        <taxon>asterids</taxon>
        <taxon>lamiids</taxon>
        <taxon>Lamiales</taxon>
        <taxon>Lamiaceae</taxon>
        <taxon>Nepetoideae</taxon>
        <taxon>Mentheae</taxon>
        <taxon>Salviinae</taxon>
        <taxon>Salvia</taxon>
        <taxon>Salvia subgen. Calosphace</taxon>
        <taxon>core Calosphace</taxon>
    </lineage>
</organism>
<evidence type="ECO:0000256" key="1">
    <source>
        <dbReference type="ARBA" id="ARBA00010768"/>
    </source>
</evidence>
<evidence type="ECO:0000256" key="2">
    <source>
        <dbReference type="ARBA" id="ARBA00022801"/>
    </source>
</evidence>
<dbReference type="Gene3D" id="3.60.10.10">
    <property type="entry name" value="Endonuclease/exonuclease/phosphatase"/>
    <property type="match status" value="1"/>
</dbReference>
<sequence length="518" mass="58529">MVALWRHDRHGSSHEIVCFILAELGQSSTFINFSKTFYMNEFSDRRHGGADGAMTTTAATTSASENSVRCEKKSLKTEADNNVTSRTKAFLEESNFIQRGFSERHSVAEVETLTLPSLNQSSMAPHALVQNIRFQEIVPLNAGNVLVIEDNEPASKWLALISNALNKPYHEKESKCGNNSNLFRKNCLKALNKNLRGDCDLFKACNCSSDSRRRTKLRDPCADPLNYCDSSSDDCISTAEISLPTRIGYQLIASKQMVGLFLSIWARWDLVRNIGHLRVSCLGRGIMGYLGNKGCISISMTVHQTSLCFVCSHLASGEKEGDELRRNSDVVEILKGITFPRVCKNPSRRIPEMIADHDRVIWLGDLNYRIGLSYEEAIILLENSNWESLLEKDQLNTEREAGRVFGGWNEGKILFAPTYKYLQNSDSYAGENSKSKRKRRTPAWCDRILWHGDGIDQLSYLRGESRFSDHRPVFGLFAVEVELINRNPKFRKGYSCAATKFELEECLPQTPNFCEFNP</sequence>
<proteinExistence type="inferred from homology"/>
<evidence type="ECO:0000259" key="3">
    <source>
        <dbReference type="SMART" id="SM00128"/>
    </source>
</evidence>
<keyword evidence="2" id="KW-0378">Hydrolase</keyword>
<reference evidence="4" key="2">
    <citation type="submission" date="2020-08" db="EMBL/GenBank/DDBJ databases">
        <title>Plant Genome Project.</title>
        <authorList>
            <person name="Zhang R.-G."/>
        </authorList>
    </citation>
    <scope>NUCLEOTIDE SEQUENCE</scope>
    <source>
        <strain evidence="4">Huo1</strain>
        <tissue evidence="4">Leaf</tissue>
    </source>
</reference>
<dbReference type="GO" id="GO:0046856">
    <property type="term" value="P:phosphatidylinositol dephosphorylation"/>
    <property type="evidence" value="ECO:0007669"/>
    <property type="project" value="InterPro"/>
</dbReference>
<dbReference type="AlphaFoldDB" id="A0A8X8WGY4"/>
<dbReference type="InterPro" id="IPR045849">
    <property type="entry name" value="IP5P_plant"/>
</dbReference>
<dbReference type="GO" id="GO:0034485">
    <property type="term" value="F:phosphatidylinositol-3,4,5-trisphosphate 5-phosphatase activity"/>
    <property type="evidence" value="ECO:0007669"/>
    <property type="project" value="TreeGrafter"/>
</dbReference>
<evidence type="ECO:0000313" key="4">
    <source>
        <dbReference type="EMBL" id="KAG6394525.1"/>
    </source>
</evidence>
<dbReference type="PANTHER" id="PTHR45666">
    <property type="entry name" value="TYPE IV INOSITOL POLYPHOSPHATE 5-PHOSPHATASE 9"/>
    <property type="match status" value="1"/>
</dbReference>
<dbReference type="PANTHER" id="PTHR45666:SF3">
    <property type="entry name" value="TYPE I INOSITOL POLYPHOSPHATE 5-PHOSPHATASE 5"/>
    <property type="match status" value="1"/>
</dbReference>
<protein>
    <recommendedName>
        <fullName evidence="3">Inositol polyphosphate-related phosphatase domain-containing protein</fullName>
    </recommendedName>
</protein>
<feature type="domain" description="Inositol polyphosphate-related phosphatase" evidence="3">
    <location>
        <begin position="130"/>
        <end position="485"/>
    </location>
</feature>
<evidence type="ECO:0000313" key="5">
    <source>
        <dbReference type="Proteomes" id="UP000298416"/>
    </source>
</evidence>
<reference evidence="4" key="1">
    <citation type="submission" date="2018-01" db="EMBL/GenBank/DDBJ databases">
        <authorList>
            <person name="Mao J.F."/>
        </authorList>
    </citation>
    <scope>NUCLEOTIDE SEQUENCE</scope>
    <source>
        <strain evidence="4">Huo1</strain>
        <tissue evidence="4">Leaf</tissue>
    </source>
</reference>